<dbReference type="EMBL" id="MU273609">
    <property type="protein sequence ID" value="KAI0030695.1"/>
    <property type="molecule type" value="Genomic_DNA"/>
</dbReference>
<accession>A0ACB8QGE6</accession>
<evidence type="ECO:0000313" key="2">
    <source>
        <dbReference type="Proteomes" id="UP000814128"/>
    </source>
</evidence>
<sequence>MSDSFANLWNSSAPTKPAAPQRTLGGAPTSHSTGSVAGAGARRPQYDAFSILAAARPVGSSTPSTRSQTPSTLSSSTSVATSKPASNGGDAFSGLISGSFGPGANNAGLSMAARTAKAEAEKRAALAQQQEVSKQQNAAWTGLDALGSVRPITPQTSQRAPSPPPDDEWLFGAIAPKQSVHPPAKPAAPASTPSAKQDDDWDLDDLISRPASSKPPPHATSAKPKTVWDLDNFESTPSTSLSRDTPVRSGTPGDFDFGDREDGVPGIDSDNEDDILGALGKPVGVTSQRSPPGTSRPASGLRKLGTSSPPPHLVGQLVEMGYSIEQARVALAATDNGEDLQAAVEILISGETDSGDAPAPRSQRPQQDDDDGWGESAPRQRFNYDDDDDDDDDDGGHQRRRPDAAPAPRRPPALRTSSSQREHSGAESYQQQADKLMAQASEIGLNVFNRANALWKQGKEQAKKMYEEQVTAAASRSSSSATRGNGQPRWMQNALAKDEERDVQQLADDDRPARPAPKKPAPRPRPEAESPPQPAAPPTGDLFGDEPLKTYRYRRPDRERPASAAPTAPAPKAPSPVALTQRQTISASTSAIASSNAHKATGTEMFKLGRYADAETAYSTALSQLPDGHLLLVPLLNNRAISRLKTGDTTGAVGDCTTVISLIGASYHPSKEARVSQADHGADVNLADALIKAWRRRAEAYEAKEKWDLARQDWESITGVDFAGAVRKDALAGAARCRQAVSAARQAEAPKPKPKPKSAPTRPPLRRGPTPPSEALNRLKQANAEADAEDQAKFELKDGVDARLTAWKAGKETNIRALISSLDSVLWPELGWQKVSMAELLSPNQVKIRYTKAIAKLHPDKLNARNTTVEQRMIANGVFGSLNDAWNAFQSSG</sequence>
<comment type="caution">
    <text evidence="1">The sequence shown here is derived from an EMBL/GenBank/DDBJ whole genome shotgun (WGS) entry which is preliminary data.</text>
</comment>
<reference evidence="1" key="1">
    <citation type="submission" date="2021-02" db="EMBL/GenBank/DDBJ databases">
        <authorList>
            <consortium name="DOE Joint Genome Institute"/>
            <person name="Ahrendt S."/>
            <person name="Looney B.P."/>
            <person name="Miyauchi S."/>
            <person name="Morin E."/>
            <person name="Drula E."/>
            <person name="Courty P.E."/>
            <person name="Chicoki N."/>
            <person name="Fauchery L."/>
            <person name="Kohler A."/>
            <person name="Kuo A."/>
            <person name="Labutti K."/>
            <person name="Pangilinan J."/>
            <person name="Lipzen A."/>
            <person name="Riley R."/>
            <person name="Andreopoulos W."/>
            <person name="He G."/>
            <person name="Johnson J."/>
            <person name="Barry K.W."/>
            <person name="Grigoriev I.V."/>
            <person name="Nagy L."/>
            <person name="Hibbett D."/>
            <person name="Henrissat B."/>
            <person name="Matheny P.B."/>
            <person name="Labbe J."/>
            <person name="Martin F."/>
        </authorList>
    </citation>
    <scope>NUCLEOTIDE SEQUENCE</scope>
    <source>
        <strain evidence="1">EC-137</strain>
    </source>
</reference>
<dbReference type="Proteomes" id="UP000814128">
    <property type="component" value="Unassembled WGS sequence"/>
</dbReference>
<name>A0ACB8QGE6_9AGAM</name>
<keyword evidence="2" id="KW-1185">Reference proteome</keyword>
<protein>
    <submittedName>
        <fullName evidence="1">Uncharacterized protein</fullName>
    </submittedName>
</protein>
<evidence type="ECO:0000313" key="1">
    <source>
        <dbReference type="EMBL" id="KAI0030695.1"/>
    </source>
</evidence>
<proteinExistence type="predicted"/>
<reference evidence="1" key="2">
    <citation type="journal article" date="2022" name="New Phytol.">
        <title>Evolutionary transition to the ectomycorrhizal habit in the genomes of a hyperdiverse lineage of mushroom-forming fungi.</title>
        <authorList>
            <person name="Looney B."/>
            <person name="Miyauchi S."/>
            <person name="Morin E."/>
            <person name="Drula E."/>
            <person name="Courty P.E."/>
            <person name="Kohler A."/>
            <person name="Kuo A."/>
            <person name="LaButti K."/>
            <person name="Pangilinan J."/>
            <person name="Lipzen A."/>
            <person name="Riley R."/>
            <person name="Andreopoulos W."/>
            <person name="He G."/>
            <person name="Johnson J."/>
            <person name="Nolan M."/>
            <person name="Tritt A."/>
            <person name="Barry K.W."/>
            <person name="Grigoriev I.V."/>
            <person name="Nagy L.G."/>
            <person name="Hibbett D."/>
            <person name="Henrissat B."/>
            <person name="Matheny P.B."/>
            <person name="Labbe J."/>
            <person name="Martin F.M."/>
        </authorList>
    </citation>
    <scope>NUCLEOTIDE SEQUENCE</scope>
    <source>
        <strain evidence="1">EC-137</strain>
    </source>
</reference>
<organism evidence="1 2">
    <name type="scientific">Vararia minispora EC-137</name>
    <dbReference type="NCBI Taxonomy" id="1314806"/>
    <lineage>
        <taxon>Eukaryota</taxon>
        <taxon>Fungi</taxon>
        <taxon>Dikarya</taxon>
        <taxon>Basidiomycota</taxon>
        <taxon>Agaricomycotina</taxon>
        <taxon>Agaricomycetes</taxon>
        <taxon>Russulales</taxon>
        <taxon>Lachnocladiaceae</taxon>
        <taxon>Vararia</taxon>
    </lineage>
</organism>
<gene>
    <name evidence="1" type="ORF">K488DRAFT_79485</name>
</gene>